<dbReference type="AlphaFoldDB" id="A0A450TF68"/>
<evidence type="ECO:0000313" key="2">
    <source>
        <dbReference type="EMBL" id="VFJ65797.1"/>
    </source>
</evidence>
<feature type="region of interest" description="Disordered" evidence="1">
    <location>
        <begin position="39"/>
        <end position="62"/>
    </location>
</feature>
<accession>A0A450TF68</accession>
<protein>
    <submittedName>
        <fullName evidence="2">Uncharacterized protein</fullName>
    </submittedName>
</protein>
<evidence type="ECO:0000256" key="1">
    <source>
        <dbReference type="SAM" id="MobiDB-lite"/>
    </source>
</evidence>
<dbReference type="EMBL" id="CAADFE010000008">
    <property type="protein sequence ID" value="VFJ65797.1"/>
    <property type="molecule type" value="Genomic_DNA"/>
</dbReference>
<proteinExistence type="predicted"/>
<reference evidence="2" key="1">
    <citation type="submission" date="2019-02" db="EMBL/GenBank/DDBJ databases">
        <authorList>
            <person name="Gruber-Vodicka R. H."/>
            <person name="Seah K. B. B."/>
        </authorList>
    </citation>
    <scope>NUCLEOTIDE SEQUENCE</scope>
    <source>
        <strain evidence="2">BECK_BZ131</strain>
    </source>
</reference>
<name>A0A450TF68_9GAMM</name>
<organism evidence="2">
    <name type="scientific">Candidatus Kentrum sp. FW</name>
    <dbReference type="NCBI Taxonomy" id="2126338"/>
    <lineage>
        <taxon>Bacteria</taxon>
        <taxon>Pseudomonadati</taxon>
        <taxon>Pseudomonadota</taxon>
        <taxon>Gammaproteobacteria</taxon>
        <taxon>Candidatus Kentrum</taxon>
    </lineage>
</organism>
<sequence length="62" mass="6461">MHGISLTVMLIASLPPENEKTLGWLGSSAASPQMFFHSNGHERTSITPGNETAAPVGRVSAA</sequence>
<gene>
    <name evidence="2" type="ORF">BECKFW1821C_GA0114237_100844</name>
</gene>